<gene>
    <name evidence="7" type="primary">KAFR0B04120</name>
    <name evidence="7" type="ORF">KAFR_0B04120</name>
</gene>
<proteinExistence type="inferred from homology"/>
<comment type="similarity">
    <text evidence="2">Belongs to the lipid-translocating exporter (LTE) (TC 9.A.26.1) family.</text>
</comment>
<feature type="transmembrane region" description="Helical" evidence="6">
    <location>
        <begin position="260"/>
        <end position="282"/>
    </location>
</feature>
<dbReference type="HOGENOM" id="CLU_033465_3_1_1"/>
<feature type="transmembrane region" description="Helical" evidence="6">
    <location>
        <begin position="227"/>
        <end position="248"/>
    </location>
</feature>
<dbReference type="RefSeq" id="XP_003955843.1">
    <property type="nucleotide sequence ID" value="XM_003955794.1"/>
</dbReference>
<dbReference type="STRING" id="1071382.H2AQQ8"/>
<organism evidence="7 8">
    <name type="scientific">Kazachstania africana (strain ATCC 22294 / BCRC 22015 / CBS 2517 / CECT 1963 / NBRC 1671 / NRRL Y-8276)</name>
    <name type="common">Yeast</name>
    <name type="synonym">Kluyveromyces africanus</name>
    <dbReference type="NCBI Taxonomy" id="1071382"/>
    <lineage>
        <taxon>Eukaryota</taxon>
        <taxon>Fungi</taxon>
        <taxon>Dikarya</taxon>
        <taxon>Ascomycota</taxon>
        <taxon>Saccharomycotina</taxon>
        <taxon>Saccharomycetes</taxon>
        <taxon>Saccharomycetales</taxon>
        <taxon>Saccharomycetaceae</taxon>
        <taxon>Kazachstania</taxon>
    </lineage>
</organism>
<dbReference type="AlphaFoldDB" id="H2AQQ8"/>
<feature type="transmembrane region" description="Helical" evidence="6">
    <location>
        <begin position="150"/>
        <end position="171"/>
    </location>
</feature>
<reference evidence="7 8" key="1">
    <citation type="journal article" date="2011" name="Proc. Natl. Acad. Sci. U.S.A.">
        <title>Evolutionary erosion of yeast sex chromosomes by mating-type switching accidents.</title>
        <authorList>
            <person name="Gordon J.L."/>
            <person name="Armisen D."/>
            <person name="Proux-Wera E."/>
            <person name="Oheigeartaigh S.S."/>
            <person name="Byrne K.P."/>
            <person name="Wolfe K.H."/>
        </authorList>
    </citation>
    <scope>NUCLEOTIDE SEQUENCE [LARGE SCALE GENOMIC DNA]</scope>
    <source>
        <strain evidence="8">ATCC 22294 / BCRC 22015 / CBS 2517 / CECT 1963 / NBRC 1671 / NRRL Y-8276</strain>
    </source>
</reference>
<dbReference type="PANTHER" id="PTHR31465:SF1">
    <property type="entry name" value="PROTEIN RTA1-RELATED"/>
    <property type="match status" value="1"/>
</dbReference>
<protein>
    <recommendedName>
        <fullName evidence="9">Protein RTA1</fullName>
    </recommendedName>
</protein>
<evidence type="ECO:0000313" key="7">
    <source>
        <dbReference type="EMBL" id="CCF56708.1"/>
    </source>
</evidence>
<evidence type="ECO:0000256" key="3">
    <source>
        <dbReference type="ARBA" id="ARBA00022692"/>
    </source>
</evidence>
<accession>H2AQQ8</accession>
<dbReference type="GO" id="GO:0016020">
    <property type="term" value="C:membrane"/>
    <property type="evidence" value="ECO:0007669"/>
    <property type="project" value="UniProtKB-SubCell"/>
</dbReference>
<dbReference type="PANTHER" id="PTHR31465">
    <property type="entry name" value="PROTEIN RTA1-RELATED"/>
    <property type="match status" value="1"/>
</dbReference>
<dbReference type="GeneID" id="13883247"/>
<feature type="transmembrane region" description="Helical" evidence="6">
    <location>
        <begin position="22"/>
        <end position="43"/>
    </location>
</feature>
<evidence type="ECO:0000256" key="6">
    <source>
        <dbReference type="SAM" id="Phobius"/>
    </source>
</evidence>
<dbReference type="FunCoup" id="H2AQQ8">
    <property type="interactions" value="41"/>
</dbReference>
<dbReference type="eggNOG" id="ENOG502QURG">
    <property type="taxonomic scope" value="Eukaryota"/>
</dbReference>
<dbReference type="Proteomes" id="UP000005220">
    <property type="component" value="Chromosome 2"/>
</dbReference>
<dbReference type="InterPro" id="IPR007568">
    <property type="entry name" value="RTA1"/>
</dbReference>
<evidence type="ECO:0000256" key="1">
    <source>
        <dbReference type="ARBA" id="ARBA00004141"/>
    </source>
</evidence>
<evidence type="ECO:0000313" key="8">
    <source>
        <dbReference type="Proteomes" id="UP000005220"/>
    </source>
</evidence>
<keyword evidence="3 6" id="KW-0812">Transmembrane</keyword>
<dbReference type="InParanoid" id="H2AQQ8"/>
<dbReference type="KEGG" id="kaf:KAFR_0B04120"/>
<dbReference type="Pfam" id="PF04479">
    <property type="entry name" value="RTA1"/>
    <property type="match status" value="1"/>
</dbReference>
<evidence type="ECO:0000256" key="5">
    <source>
        <dbReference type="ARBA" id="ARBA00023136"/>
    </source>
</evidence>
<name>H2AQQ8_KAZAF</name>
<dbReference type="EMBL" id="HE650822">
    <property type="protein sequence ID" value="CCF56708.1"/>
    <property type="molecule type" value="Genomic_DNA"/>
</dbReference>
<keyword evidence="8" id="KW-1185">Reference proteome</keyword>
<comment type="subcellular location">
    <subcellularLocation>
        <location evidence="1">Membrane</location>
        <topology evidence="1">Multi-pass membrane protein</topology>
    </subcellularLocation>
</comment>
<feature type="transmembrane region" description="Helical" evidence="6">
    <location>
        <begin position="108"/>
        <end position="129"/>
    </location>
</feature>
<evidence type="ECO:0000256" key="4">
    <source>
        <dbReference type="ARBA" id="ARBA00022989"/>
    </source>
</evidence>
<evidence type="ECO:0000256" key="2">
    <source>
        <dbReference type="ARBA" id="ARBA00009969"/>
    </source>
</evidence>
<keyword evidence="5 6" id="KW-0472">Membrane</keyword>
<dbReference type="OrthoDB" id="3358017at2759"/>
<evidence type="ECO:0008006" key="9">
    <source>
        <dbReference type="Google" id="ProtNLM"/>
    </source>
</evidence>
<keyword evidence="4 6" id="KW-1133">Transmembrane helix</keyword>
<feature type="transmembrane region" description="Helical" evidence="6">
    <location>
        <begin position="73"/>
        <end position="93"/>
    </location>
</feature>
<sequence length="342" mass="38316">MTISNNGTDSSWQLYRYTPNKAAAGIFTALFIVATILSILTLYRCATKNKHTVYPSSSTANGFSLRFYSPVKLIGPYIPSIVGCALEVIGYIARCVSCNNQTKITPYVIQNVLVLIAPTLFAASIYMIFGRMSHLMFSENLMIMPARFNTTIFVLGDVVSLLMQAGGGGLMASESGRVTGSHVLTGGLFVQIIFFGLFIINEFLFLFKLSRKTNPISEKVNWKKLNIVLLFNSFLILLRSIIRVIEAIEGFDGYIQSHEWFLYIFDALLMFVLCVLHALIMLKANIFKIQEDSITAQYANIHITNSNNLGRTESQLFSEKFYGENIQTQEFGTHSSKNLAYE</sequence>
<feature type="transmembrane region" description="Helical" evidence="6">
    <location>
        <begin position="183"/>
        <end position="207"/>
    </location>
</feature>